<comment type="caution">
    <text evidence="2">The sequence shown here is derived from an EMBL/GenBank/DDBJ whole genome shotgun (WGS) entry which is preliminary data.</text>
</comment>
<name>A0A848FAX3_9BURK</name>
<reference evidence="2 3" key="1">
    <citation type="submission" date="2020-04" db="EMBL/GenBank/DDBJ databases">
        <title>Azohydromonas sp. isolated from soil.</title>
        <authorList>
            <person name="Dahal R.H."/>
        </authorList>
    </citation>
    <scope>NUCLEOTIDE SEQUENCE [LARGE SCALE GENOMIC DNA]</scope>
    <source>
        <strain evidence="2 3">G-1-1-14</strain>
    </source>
</reference>
<protein>
    <submittedName>
        <fullName evidence="2">Uncharacterized protein</fullName>
    </submittedName>
</protein>
<accession>A0A848FAX3</accession>
<dbReference type="Proteomes" id="UP000574067">
    <property type="component" value="Unassembled WGS sequence"/>
</dbReference>
<evidence type="ECO:0000313" key="3">
    <source>
        <dbReference type="Proteomes" id="UP000574067"/>
    </source>
</evidence>
<organism evidence="2 3">
    <name type="scientific">Azohydromonas caseinilytica</name>
    <dbReference type="NCBI Taxonomy" id="2728836"/>
    <lineage>
        <taxon>Bacteria</taxon>
        <taxon>Pseudomonadati</taxon>
        <taxon>Pseudomonadota</taxon>
        <taxon>Betaproteobacteria</taxon>
        <taxon>Burkholderiales</taxon>
        <taxon>Sphaerotilaceae</taxon>
        <taxon>Azohydromonas</taxon>
    </lineage>
</organism>
<evidence type="ECO:0000313" key="2">
    <source>
        <dbReference type="EMBL" id="NML17347.1"/>
    </source>
</evidence>
<keyword evidence="3" id="KW-1185">Reference proteome</keyword>
<feature type="region of interest" description="Disordered" evidence="1">
    <location>
        <begin position="1"/>
        <end position="45"/>
    </location>
</feature>
<feature type="compositionally biased region" description="Low complexity" evidence="1">
    <location>
        <begin position="8"/>
        <end position="19"/>
    </location>
</feature>
<sequence length="154" mass="17036">MSTSIDRSAPAAASPEAAAQDVFTSEGGHVDIRSEPVGETGDAGQEEQARLMAALGIRHEGRHYHFRGYRYVRLEDAVAYARLVGTRASRMLPEDNLPDRSFDDEARPPTGSETALMQSLGVSFEDGQYVYEGFHYDRLADAVAYARLRHSRET</sequence>
<evidence type="ECO:0000256" key="1">
    <source>
        <dbReference type="SAM" id="MobiDB-lite"/>
    </source>
</evidence>
<dbReference type="RefSeq" id="WP_169162250.1">
    <property type="nucleotide sequence ID" value="NZ_JABBFW010000017.1"/>
</dbReference>
<gene>
    <name evidence="2" type="ORF">HHL10_20445</name>
</gene>
<proteinExistence type="predicted"/>
<dbReference type="EMBL" id="JABBFW010000017">
    <property type="protein sequence ID" value="NML17347.1"/>
    <property type="molecule type" value="Genomic_DNA"/>
</dbReference>
<dbReference type="AlphaFoldDB" id="A0A848FAX3"/>